<name>A0A7Z2JCT9_9BURK</name>
<reference evidence="1 2" key="1">
    <citation type="submission" date="2019-12" db="EMBL/GenBank/DDBJ databases">
        <title>Paraburkholderia acidiphila 7Q-K02 sp. nov and Paraburkholderia acidisoli DHF22 sp. nov., two strains isolated from forest soil.</title>
        <authorList>
            <person name="Gao Z."/>
            <person name="Qiu L."/>
        </authorList>
    </citation>
    <scope>NUCLEOTIDE SEQUENCE [LARGE SCALE GENOMIC DNA]</scope>
    <source>
        <strain evidence="1 2">7Q-K02</strain>
    </source>
</reference>
<evidence type="ECO:0000313" key="1">
    <source>
        <dbReference type="EMBL" id="QGZ58779.1"/>
    </source>
</evidence>
<gene>
    <name evidence="1" type="ORF">FAZ97_27885</name>
</gene>
<dbReference type="KEGG" id="pacp:FAZ97_27885"/>
<dbReference type="AlphaFoldDB" id="A0A7Z2JCT9"/>
<dbReference type="EMBL" id="CP046911">
    <property type="protein sequence ID" value="QGZ58779.1"/>
    <property type="molecule type" value="Genomic_DNA"/>
</dbReference>
<accession>A0A7Z2JCT9</accession>
<proteinExistence type="predicted"/>
<sequence length="58" mass="6295">MKSGPAGLRFDSFSALFACQRDGPPVLLTLVAALAGLSEAPHRGSYRNETRRDQCLMD</sequence>
<dbReference type="Proteomes" id="UP000434209">
    <property type="component" value="Chromosome 3"/>
</dbReference>
<keyword evidence="2" id="KW-1185">Reference proteome</keyword>
<evidence type="ECO:0000313" key="2">
    <source>
        <dbReference type="Proteomes" id="UP000434209"/>
    </source>
</evidence>
<protein>
    <submittedName>
        <fullName evidence="1">Uncharacterized protein</fullName>
    </submittedName>
</protein>
<dbReference type="RefSeq" id="WP_158761893.1">
    <property type="nucleotide sequence ID" value="NZ_CP046911.1"/>
</dbReference>
<organism evidence="1 2">
    <name type="scientific">Paraburkholderia acidiphila</name>
    <dbReference type="NCBI Taxonomy" id="2571747"/>
    <lineage>
        <taxon>Bacteria</taxon>
        <taxon>Pseudomonadati</taxon>
        <taxon>Pseudomonadota</taxon>
        <taxon>Betaproteobacteria</taxon>
        <taxon>Burkholderiales</taxon>
        <taxon>Burkholderiaceae</taxon>
        <taxon>Paraburkholderia</taxon>
    </lineage>
</organism>